<dbReference type="EMBL" id="RKHR01000004">
    <property type="protein sequence ID" value="ROS01817.1"/>
    <property type="molecule type" value="Genomic_DNA"/>
</dbReference>
<feature type="transmembrane region" description="Helical" evidence="9">
    <location>
        <begin position="893"/>
        <end position="915"/>
    </location>
</feature>
<feature type="transmembrane region" description="Helical" evidence="9">
    <location>
        <begin position="998"/>
        <end position="1024"/>
    </location>
</feature>
<gene>
    <name evidence="10" type="ORF">EDC56_2265</name>
</gene>
<evidence type="ECO:0000256" key="2">
    <source>
        <dbReference type="ARBA" id="ARBA00010942"/>
    </source>
</evidence>
<feature type="transmembrane region" description="Helical" evidence="9">
    <location>
        <begin position="868"/>
        <end position="886"/>
    </location>
</feature>
<keyword evidence="5 9" id="KW-0997">Cell inner membrane</keyword>
<feature type="transmembrane region" description="Helical" evidence="9">
    <location>
        <begin position="967"/>
        <end position="986"/>
    </location>
</feature>
<feature type="transmembrane region" description="Helical" evidence="9">
    <location>
        <begin position="471"/>
        <end position="498"/>
    </location>
</feature>
<evidence type="ECO:0000256" key="3">
    <source>
        <dbReference type="ARBA" id="ARBA00022448"/>
    </source>
</evidence>
<name>A0A3N2DPV2_9GAMM</name>
<evidence type="ECO:0000256" key="8">
    <source>
        <dbReference type="ARBA" id="ARBA00023136"/>
    </source>
</evidence>
<dbReference type="SUPFAM" id="SSF82714">
    <property type="entry name" value="Multidrug efflux transporter AcrB TolC docking domain, DN and DC subdomains"/>
    <property type="match status" value="2"/>
</dbReference>
<evidence type="ECO:0000256" key="5">
    <source>
        <dbReference type="ARBA" id="ARBA00022519"/>
    </source>
</evidence>
<feature type="transmembrane region" description="Helical" evidence="9">
    <location>
        <begin position="342"/>
        <end position="361"/>
    </location>
</feature>
<organism evidence="10 11">
    <name type="scientific">Sinobacterium caligoides</name>
    <dbReference type="NCBI Taxonomy" id="933926"/>
    <lineage>
        <taxon>Bacteria</taxon>
        <taxon>Pseudomonadati</taxon>
        <taxon>Pseudomonadota</taxon>
        <taxon>Gammaproteobacteria</taxon>
        <taxon>Cellvibrionales</taxon>
        <taxon>Spongiibacteraceae</taxon>
        <taxon>Sinobacterium</taxon>
    </lineage>
</organism>
<dbReference type="PANTHER" id="PTHR32063">
    <property type="match status" value="1"/>
</dbReference>
<feature type="transmembrane region" description="Helical" evidence="9">
    <location>
        <begin position="12"/>
        <end position="31"/>
    </location>
</feature>
<dbReference type="OrthoDB" id="9757904at2"/>
<reference evidence="10 11" key="1">
    <citation type="submission" date="2018-11" db="EMBL/GenBank/DDBJ databases">
        <title>Genomic Encyclopedia of Type Strains, Phase IV (KMG-IV): sequencing the most valuable type-strain genomes for metagenomic binning, comparative biology and taxonomic classification.</title>
        <authorList>
            <person name="Goeker M."/>
        </authorList>
    </citation>
    <scope>NUCLEOTIDE SEQUENCE [LARGE SCALE GENOMIC DNA]</scope>
    <source>
        <strain evidence="10 11">DSM 100316</strain>
    </source>
</reference>
<sequence length="1039" mass="112482">MISAFFINRPKFAFVISIIVTLMGLLAIPSLPVSEFPELAPPQVNVTTSYPGASAEIVKDVVAQVIESEVNGVENMIYMSSKSANDGSYNLSVTFDVGTDADMAQVNVSNRVQQAMAKLPDEVKRQGVNVKKVSPSILMAINLYSPDDKYDNLFLNNYMGINLKNNLARVPGVSEASVIGGMDYSMRLWLDPNKMTALSVTVTDVMQAIKEQNIQVAAGRIGAAPVASDQRFQYTLQTQGRLKTPEEFGNIVLRAENDGRRVLLSDVSRIELGALAYDAQAYLNGHDSALLFINQAADANALEVANGVRAELERLSKNFPEGLKYDVLYDTTDFVEASIDEMYETLLIAIVLVILVVFLFLQDARQTLIPAIAIPVSLIGTFLFLLLFDMSLNTVSLFALILAIGIVVDDAIVVVENVTRHMEDGMAPKEATIKTMKEVTGPVLATTLVLLAVFAPTAVMPGITGKMYAQFSVTICISVLISSVNALTLSPALCATLLRTPKVHTRGYKAHFNRYFDKLTANYTGLVKILLRRSLFVALAFVAMLAATGGIVSKVPAGFVPQEDKKAFFVDIKLPDGSSINRTNEKVQEMFKKTADVEGVSDVISVAGYSIISQTVSSNAGLMIVVLDPWEARQSPELEEKAIVNRINRLLNSQFPGAQVMAFSLPALPGVGTVGGAEFNLQDTAGRSPQELAQVMGGFITNLNSQPEIAMAFSGYRANVPQMFVDVDRVKAKTQGIPLNEIFASLQTMLGGSYVNDFNRYGKVFRVMLQAETQYRNSEDDIISFHVRNNEGEMVPLSTLVKINPVLGPEYISQFNLYSSAQMNAFPAPGHSTGDVIKAIQRASSQLPDGYTYSWSGQTFQEIKAGNLAPIIFALAILFTYLFLVAQYESWSIPVAVLLSVPVAIFGALLAVVITGSEMNLYTQIGMVLLIGMACKSAILVVEFACHLHAEGASVFEAAVTAAKLRFRAVLMTSIAFILGTLPLVIATGAGAESRHSLGYAIFGGMIAASVIGTILVPVLYYLIQNARDKTKGNKVSTS</sequence>
<keyword evidence="7 9" id="KW-1133">Transmembrane helix</keyword>
<dbReference type="FunFam" id="3.30.70.1430:FF:000001">
    <property type="entry name" value="Efflux pump membrane transporter"/>
    <property type="match status" value="1"/>
</dbReference>
<protein>
    <recommendedName>
        <fullName evidence="9">Efflux pump membrane transporter</fullName>
    </recommendedName>
</protein>
<evidence type="ECO:0000256" key="4">
    <source>
        <dbReference type="ARBA" id="ARBA00022475"/>
    </source>
</evidence>
<dbReference type="Gene3D" id="1.20.1640.10">
    <property type="entry name" value="Multidrug efflux transporter AcrB transmembrane domain"/>
    <property type="match status" value="2"/>
</dbReference>
<dbReference type="RefSeq" id="WP_123712574.1">
    <property type="nucleotide sequence ID" value="NZ_RKHR01000004.1"/>
</dbReference>
<dbReference type="NCBIfam" id="TIGR00915">
    <property type="entry name" value="2A0602"/>
    <property type="match status" value="1"/>
</dbReference>
<keyword evidence="6 9" id="KW-0812">Transmembrane</keyword>
<dbReference type="SUPFAM" id="SSF82693">
    <property type="entry name" value="Multidrug efflux transporter AcrB pore domain, PN1, PN2, PC1 and PC2 subdomains"/>
    <property type="match status" value="3"/>
</dbReference>
<feature type="transmembrane region" description="Helical" evidence="9">
    <location>
        <begin position="535"/>
        <end position="552"/>
    </location>
</feature>
<dbReference type="Gene3D" id="3.30.70.1440">
    <property type="entry name" value="Multidrug efflux transporter AcrB pore domain"/>
    <property type="match status" value="1"/>
</dbReference>
<evidence type="ECO:0000313" key="10">
    <source>
        <dbReference type="EMBL" id="ROS01817.1"/>
    </source>
</evidence>
<dbReference type="FunFam" id="1.20.1640.10:FF:000001">
    <property type="entry name" value="Efflux pump membrane transporter"/>
    <property type="match status" value="1"/>
</dbReference>
<comment type="similarity">
    <text evidence="2 9">Belongs to the resistance-nodulation-cell division (RND) (TC 2.A.6) family.</text>
</comment>
<dbReference type="NCBIfam" id="NF000282">
    <property type="entry name" value="RND_permease_1"/>
    <property type="match status" value="1"/>
</dbReference>
<dbReference type="GO" id="GO:0009636">
    <property type="term" value="P:response to toxic substance"/>
    <property type="evidence" value="ECO:0007669"/>
    <property type="project" value="UniProtKB-ARBA"/>
</dbReference>
<dbReference type="Gene3D" id="3.30.70.1320">
    <property type="entry name" value="Multidrug efflux transporter AcrB pore domain like"/>
    <property type="match status" value="1"/>
</dbReference>
<accession>A0A3N2DPV2</accession>
<dbReference type="SUPFAM" id="SSF82866">
    <property type="entry name" value="Multidrug efflux transporter AcrB transmembrane domain"/>
    <property type="match status" value="2"/>
</dbReference>
<keyword evidence="11" id="KW-1185">Reference proteome</keyword>
<dbReference type="PANTHER" id="PTHR32063:SF76">
    <property type="entry name" value="EFFLUX PUMP MEMBRANE TRANSPORTER"/>
    <property type="match status" value="1"/>
</dbReference>
<dbReference type="Gene3D" id="3.30.70.1430">
    <property type="entry name" value="Multidrug efflux transporter AcrB pore domain"/>
    <property type="match status" value="2"/>
</dbReference>
<evidence type="ECO:0000256" key="9">
    <source>
        <dbReference type="RuleBase" id="RU364070"/>
    </source>
</evidence>
<dbReference type="InterPro" id="IPR027463">
    <property type="entry name" value="AcrB_DN_DC_subdom"/>
</dbReference>
<feature type="transmembrane region" description="Helical" evidence="9">
    <location>
        <begin position="921"/>
        <end position="946"/>
    </location>
</feature>
<feature type="transmembrane region" description="Helical" evidence="9">
    <location>
        <begin position="368"/>
        <end position="388"/>
    </location>
</feature>
<feature type="transmembrane region" description="Helical" evidence="9">
    <location>
        <begin position="394"/>
        <end position="418"/>
    </location>
</feature>
<keyword evidence="3 9" id="KW-0813">Transport</keyword>
<dbReference type="GO" id="GO:0015562">
    <property type="term" value="F:efflux transmembrane transporter activity"/>
    <property type="evidence" value="ECO:0007669"/>
    <property type="project" value="InterPro"/>
</dbReference>
<dbReference type="GO" id="GO:0042910">
    <property type="term" value="F:xenobiotic transmembrane transporter activity"/>
    <property type="evidence" value="ECO:0007669"/>
    <property type="project" value="TreeGrafter"/>
</dbReference>
<feature type="transmembrane region" description="Helical" evidence="9">
    <location>
        <begin position="439"/>
        <end position="459"/>
    </location>
</feature>
<dbReference type="InterPro" id="IPR001036">
    <property type="entry name" value="Acrflvin-R"/>
</dbReference>
<comment type="subcellular location">
    <subcellularLocation>
        <location evidence="1 9">Cell inner membrane</location>
        <topology evidence="1 9">Multi-pass membrane protein</topology>
    </subcellularLocation>
</comment>
<dbReference type="GO" id="GO:0005886">
    <property type="term" value="C:plasma membrane"/>
    <property type="evidence" value="ECO:0007669"/>
    <property type="project" value="UniProtKB-SubCell"/>
</dbReference>
<comment type="caution">
    <text evidence="10">The sequence shown here is derived from an EMBL/GenBank/DDBJ whole genome shotgun (WGS) entry which is preliminary data.</text>
</comment>
<dbReference type="Gene3D" id="3.30.2090.10">
    <property type="entry name" value="Multidrug efflux transporter AcrB TolC docking domain, DN and DC subdomains"/>
    <property type="match status" value="2"/>
</dbReference>
<proteinExistence type="inferred from homology"/>
<dbReference type="Pfam" id="PF00873">
    <property type="entry name" value="ACR_tran"/>
    <property type="match status" value="1"/>
</dbReference>
<dbReference type="PRINTS" id="PR00702">
    <property type="entry name" value="ACRIFLAVINRP"/>
</dbReference>
<dbReference type="AlphaFoldDB" id="A0A3N2DPV2"/>
<dbReference type="Proteomes" id="UP000275394">
    <property type="component" value="Unassembled WGS sequence"/>
</dbReference>
<evidence type="ECO:0000256" key="1">
    <source>
        <dbReference type="ARBA" id="ARBA00004429"/>
    </source>
</evidence>
<evidence type="ECO:0000256" key="7">
    <source>
        <dbReference type="ARBA" id="ARBA00022989"/>
    </source>
</evidence>
<dbReference type="InterPro" id="IPR004764">
    <property type="entry name" value="MdtF-like"/>
</dbReference>
<evidence type="ECO:0000313" key="11">
    <source>
        <dbReference type="Proteomes" id="UP000275394"/>
    </source>
</evidence>
<keyword evidence="8 9" id="KW-0472">Membrane</keyword>
<keyword evidence="4" id="KW-1003">Cell membrane</keyword>
<evidence type="ECO:0000256" key="6">
    <source>
        <dbReference type="ARBA" id="ARBA00022692"/>
    </source>
</evidence>